<accession>E8QXT3</accession>
<protein>
    <submittedName>
        <fullName evidence="5">Tetratricopeptide TPR_1 repeat-containing protein</fullName>
    </submittedName>
</protein>
<evidence type="ECO:0000256" key="3">
    <source>
        <dbReference type="SAM" id="MobiDB-lite"/>
    </source>
</evidence>
<organism evidence="5 6">
    <name type="scientific">Isosphaera pallida (strain ATCC 43644 / DSM 9630 / IS1B)</name>
    <dbReference type="NCBI Taxonomy" id="575540"/>
    <lineage>
        <taxon>Bacteria</taxon>
        <taxon>Pseudomonadati</taxon>
        <taxon>Planctomycetota</taxon>
        <taxon>Planctomycetia</taxon>
        <taxon>Isosphaerales</taxon>
        <taxon>Isosphaeraceae</taxon>
        <taxon>Isosphaera</taxon>
    </lineage>
</organism>
<evidence type="ECO:0000313" key="5">
    <source>
        <dbReference type="EMBL" id="ADV64120.1"/>
    </source>
</evidence>
<dbReference type="HOGENOM" id="CLU_632974_0_0_0"/>
<reference key="1">
    <citation type="submission" date="2010-11" db="EMBL/GenBank/DDBJ databases">
        <title>The complete sequence of chromosome of Isophaera pallida ATCC 43644.</title>
        <authorList>
            <consortium name="US DOE Joint Genome Institute (JGI-PGF)"/>
            <person name="Lucas S."/>
            <person name="Copeland A."/>
            <person name="Lapidus A."/>
            <person name="Bruce D."/>
            <person name="Goodwin L."/>
            <person name="Pitluck S."/>
            <person name="Kyrpides N."/>
            <person name="Mavromatis K."/>
            <person name="Pagani I."/>
            <person name="Ivanova N."/>
            <person name="Saunders E."/>
            <person name="Brettin T."/>
            <person name="Detter J.C."/>
            <person name="Han C."/>
            <person name="Tapia R."/>
            <person name="Land M."/>
            <person name="Hauser L."/>
            <person name="Markowitz V."/>
            <person name="Cheng J.-F."/>
            <person name="Hugenholtz P."/>
            <person name="Woyke T."/>
            <person name="Wu D."/>
            <person name="Eisen J.A."/>
        </authorList>
    </citation>
    <scope>NUCLEOTIDE SEQUENCE</scope>
    <source>
        <strain>ATCC 43644</strain>
    </source>
</reference>
<dbReference type="STRING" id="575540.Isop_3563"/>
<dbReference type="eggNOG" id="COG3063">
    <property type="taxonomic scope" value="Bacteria"/>
</dbReference>
<proteinExistence type="predicted"/>
<feature type="repeat" description="TPR" evidence="2">
    <location>
        <begin position="320"/>
        <end position="353"/>
    </location>
</feature>
<dbReference type="Pfam" id="PF13432">
    <property type="entry name" value="TPR_16"/>
    <property type="match status" value="1"/>
</dbReference>
<dbReference type="PANTHER" id="PTHR37423">
    <property type="entry name" value="SOLUBLE LYTIC MUREIN TRANSGLYCOSYLASE-RELATED"/>
    <property type="match status" value="1"/>
</dbReference>
<dbReference type="eggNOG" id="COG4105">
    <property type="taxonomic scope" value="Bacteria"/>
</dbReference>
<dbReference type="PANTHER" id="PTHR37423:SF6">
    <property type="entry name" value="CELL DIVISION COORDINATOR CPOB"/>
    <property type="match status" value="1"/>
</dbReference>
<evidence type="ECO:0000256" key="1">
    <source>
        <dbReference type="ARBA" id="ARBA00022729"/>
    </source>
</evidence>
<dbReference type="InterPro" id="IPR011990">
    <property type="entry name" value="TPR-like_helical_dom_sf"/>
</dbReference>
<dbReference type="InterPro" id="IPR019734">
    <property type="entry name" value="TPR_rpt"/>
</dbReference>
<dbReference type="SMART" id="SM00028">
    <property type="entry name" value="TPR"/>
    <property type="match status" value="2"/>
</dbReference>
<evidence type="ECO:0000313" key="6">
    <source>
        <dbReference type="Proteomes" id="UP000008631"/>
    </source>
</evidence>
<evidence type="ECO:0000256" key="2">
    <source>
        <dbReference type="PROSITE-ProRule" id="PRU00339"/>
    </source>
</evidence>
<keyword evidence="1" id="KW-0732">Signal</keyword>
<dbReference type="AlphaFoldDB" id="E8QXT3"/>
<keyword evidence="6" id="KW-1185">Reference proteome</keyword>
<evidence type="ECO:0000259" key="4">
    <source>
        <dbReference type="Pfam" id="PF13525"/>
    </source>
</evidence>
<gene>
    <name evidence="5" type="ordered locus">Isop_3563</name>
</gene>
<dbReference type="InParanoid" id="E8QXT3"/>
<name>E8QXT3_ISOPI</name>
<keyword evidence="2" id="KW-0802">TPR repeat</keyword>
<dbReference type="RefSeq" id="WP_013566408.1">
    <property type="nucleotide sequence ID" value="NC_014962.1"/>
</dbReference>
<dbReference type="PROSITE" id="PS50005">
    <property type="entry name" value="TPR"/>
    <property type="match status" value="2"/>
</dbReference>
<dbReference type="Proteomes" id="UP000008631">
    <property type="component" value="Chromosome"/>
</dbReference>
<dbReference type="SUPFAM" id="SSF48452">
    <property type="entry name" value="TPR-like"/>
    <property type="match status" value="1"/>
</dbReference>
<feature type="domain" description="Outer membrane lipoprotein BamD-like" evidence="4">
    <location>
        <begin position="334"/>
        <end position="463"/>
    </location>
</feature>
<feature type="region of interest" description="Disordered" evidence="3">
    <location>
        <begin position="1"/>
        <end position="20"/>
    </location>
</feature>
<dbReference type="EMBL" id="CP002353">
    <property type="protein sequence ID" value="ADV64120.1"/>
    <property type="molecule type" value="Genomic_DNA"/>
</dbReference>
<dbReference type="Gene3D" id="1.25.40.10">
    <property type="entry name" value="Tetratricopeptide repeat domain"/>
    <property type="match status" value="2"/>
</dbReference>
<dbReference type="KEGG" id="ipa:Isop_3563"/>
<reference evidence="5 6" key="2">
    <citation type="journal article" date="2011" name="Stand. Genomic Sci.">
        <title>Complete genome sequence of Isosphaera pallida type strain (IS1B).</title>
        <authorList>
            <consortium name="US DOE Joint Genome Institute (JGI-PGF)"/>
            <person name="Goker M."/>
            <person name="Cleland D."/>
            <person name="Saunders E."/>
            <person name="Lapidus A."/>
            <person name="Nolan M."/>
            <person name="Lucas S."/>
            <person name="Hammon N."/>
            <person name="Deshpande S."/>
            <person name="Cheng J.F."/>
            <person name="Tapia R."/>
            <person name="Han C."/>
            <person name="Goodwin L."/>
            <person name="Pitluck S."/>
            <person name="Liolios K."/>
            <person name="Pagani I."/>
            <person name="Ivanova N."/>
            <person name="Mavromatis K."/>
            <person name="Pati A."/>
            <person name="Chen A."/>
            <person name="Palaniappan K."/>
            <person name="Land M."/>
            <person name="Hauser L."/>
            <person name="Chang Y.J."/>
            <person name="Jeffries C.D."/>
            <person name="Detter J.C."/>
            <person name="Beck B."/>
            <person name="Woyke T."/>
            <person name="Bristow J."/>
            <person name="Eisen J.A."/>
            <person name="Markowitz V."/>
            <person name="Hugenholtz P."/>
            <person name="Kyrpides N.C."/>
            <person name="Klenk H.P."/>
        </authorList>
    </citation>
    <scope>NUCLEOTIDE SEQUENCE [LARGE SCALE GENOMIC DNA]</scope>
    <source>
        <strain evidence="6">ATCC 43644 / DSM 9630 / IS1B</strain>
    </source>
</reference>
<sequence length="500" mass="55001">MSNGRCQAAAPPTFGLPKRAATRPALNGGWPKSLVLLLALGGLSGCHAGTSPWTVWRTASGGDGLVAPVEAREFDEAKMRARESGRVEQPQSLLARWLDGSRSTVNTIARPFTIKGTTQTWVPPVKEQPDPEADAALAQADQLAAQGDDAAAEEAFAKLARRYENTSWGEAAQFKLGLVQFRRGRFTAARDSFDKAIKTYPGTRHLDVILAHQYALGEYWLKMASPELAQGRIVDPETSPLRQFDDKLTTAALTSASTTADGRVVKLARANDPASYQIPLDKPSWIDRLKGRLPLVDSGGHGVQLLERIRHHDPQGPLAPRAALLIADYYASIGSYDEAARYYTQVVTEYPKSPEALRARLDAIDAKLKAYVGPNYDGQHLEECKTLIRQFQTLAPDQPEINAALYRALDQIKDQEAQRAFLRGEYYMSIGKVTSAEYMFGSIPRKWPQSRYVEPARERLEILARMPRRESIPSRTMVAPGAEDPFAGAQNGIGNTMAPF</sequence>
<dbReference type="InterPro" id="IPR039565">
    <property type="entry name" value="BamD-like"/>
</dbReference>
<feature type="repeat" description="TPR" evidence="2">
    <location>
        <begin position="170"/>
        <end position="203"/>
    </location>
</feature>
<dbReference type="Pfam" id="PF13525">
    <property type="entry name" value="YfiO"/>
    <property type="match status" value="1"/>
</dbReference>
<dbReference type="OrthoDB" id="274477at2"/>